<evidence type="ECO:0000313" key="2">
    <source>
        <dbReference type="EMBL" id="QJA79386.1"/>
    </source>
</evidence>
<protein>
    <submittedName>
        <fullName evidence="1">Uncharacterized protein</fullName>
    </submittedName>
</protein>
<dbReference type="AlphaFoldDB" id="A0A6M3JBB4"/>
<name>A0A6M3JBB4_9ZZZZ</name>
<evidence type="ECO:0000313" key="1">
    <source>
        <dbReference type="EMBL" id="QJA67190.1"/>
    </source>
</evidence>
<dbReference type="EMBL" id="MT141567">
    <property type="protein sequence ID" value="QJA67190.1"/>
    <property type="molecule type" value="Genomic_DNA"/>
</dbReference>
<reference evidence="1" key="1">
    <citation type="submission" date="2020-03" db="EMBL/GenBank/DDBJ databases">
        <title>The deep terrestrial virosphere.</title>
        <authorList>
            <person name="Holmfeldt K."/>
            <person name="Nilsson E."/>
            <person name="Simone D."/>
            <person name="Lopez-Fernandez M."/>
            <person name="Wu X."/>
            <person name="de Brujin I."/>
            <person name="Lundin D."/>
            <person name="Andersson A."/>
            <person name="Bertilsson S."/>
            <person name="Dopson M."/>
        </authorList>
    </citation>
    <scope>NUCLEOTIDE SEQUENCE</scope>
    <source>
        <strain evidence="2">MM415A00901</strain>
        <strain evidence="1">MM415B00267</strain>
    </source>
</reference>
<accession>A0A6M3JBB4</accession>
<dbReference type="EMBL" id="MT142379">
    <property type="protein sequence ID" value="QJA79386.1"/>
    <property type="molecule type" value="Genomic_DNA"/>
</dbReference>
<organism evidence="1">
    <name type="scientific">viral metagenome</name>
    <dbReference type="NCBI Taxonomy" id="1070528"/>
    <lineage>
        <taxon>unclassified sequences</taxon>
        <taxon>metagenomes</taxon>
        <taxon>organismal metagenomes</taxon>
    </lineage>
</organism>
<gene>
    <name evidence="2" type="ORF">MM415A00901_0009</name>
    <name evidence="1" type="ORF">MM415B00267_0016</name>
</gene>
<sequence length="154" mass="17821">MITKANFQPKYQNHKYKDKIIEHFAKDTPLSEIAEYLSAFGEEHKLSIHTLRHHKQKYLASKRGTEQLVEAKTKFTDATDLEYYLMETIVQCRARKESKNISGKDFQYYDTQMQSAIKLLADIRGSDQRGMGMDEVFRKLAVGLQKKNDGSKPA</sequence>
<proteinExistence type="predicted"/>